<evidence type="ECO:0000313" key="1">
    <source>
        <dbReference type="EMBL" id="JAT60356.1"/>
    </source>
</evidence>
<proteinExistence type="predicted"/>
<reference evidence="1" key="1">
    <citation type="submission" date="2015-07" db="EMBL/GenBank/DDBJ databases">
        <title>Transcriptome Assembly of Anthurium amnicola.</title>
        <authorList>
            <person name="Suzuki J."/>
        </authorList>
    </citation>
    <scope>NUCLEOTIDE SEQUENCE</scope>
</reference>
<dbReference type="AlphaFoldDB" id="A0A1D1Z0I1"/>
<name>A0A1D1Z0I1_9ARAE</name>
<sequence length="139" mass="13754">AERCAGFGRVRGALRGQRRLGAAALLVATGAGGTGDDRGGGAAVAHLVGSRRAQASVRHSGASRRTTVVAAGAGLRGLVDRRPEVAAVAEIRLEGALSEFRQSAAQICGLGGSSRPGSGVSGGCQADPGVGERGGLWKI</sequence>
<organism evidence="1">
    <name type="scientific">Anthurium amnicola</name>
    <dbReference type="NCBI Taxonomy" id="1678845"/>
    <lineage>
        <taxon>Eukaryota</taxon>
        <taxon>Viridiplantae</taxon>
        <taxon>Streptophyta</taxon>
        <taxon>Embryophyta</taxon>
        <taxon>Tracheophyta</taxon>
        <taxon>Spermatophyta</taxon>
        <taxon>Magnoliopsida</taxon>
        <taxon>Liliopsida</taxon>
        <taxon>Araceae</taxon>
        <taxon>Pothoideae</taxon>
        <taxon>Potheae</taxon>
        <taxon>Anthurium</taxon>
    </lineage>
</organism>
<gene>
    <name evidence="1" type="primary">Clasp1</name>
    <name evidence="1" type="ORF">g.116735</name>
</gene>
<protein>
    <submittedName>
        <fullName evidence="1">CLIP-associating protein 1</fullName>
    </submittedName>
</protein>
<feature type="non-terminal residue" evidence="1">
    <location>
        <position position="1"/>
    </location>
</feature>
<dbReference type="EMBL" id="GDJX01007580">
    <property type="protein sequence ID" value="JAT60356.1"/>
    <property type="molecule type" value="Transcribed_RNA"/>
</dbReference>
<accession>A0A1D1Z0I1</accession>